<dbReference type="KEGG" id="aaf:AuanCp084"/>
<dbReference type="GO" id="GO:0046872">
    <property type="term" value="F:metal ion binding"/>
    <property type="evidence" value="ECO:0007669"/>
    <property type="project" value="UniProtKB-KW"/>
</dbReference>
<dbReference type="InterPro" id="IPR016174">
    <property type="entry name" value="Di-haem_cyt_TM"/>
</dbReference>
<dbReference type="GO" id="GO:0015979">
    <property type="term" value="P:photosynthesis"/>
    <property type="evidence" value="ECO:0007669"/>
    <property type="project" value="UniProtKB-UniRule"/>
</dbReference>
<organism evidence="1 2">
    <name type="scientific">Aureococcus anophagefferens</name>
    <name type="common">Harmful bloom alga</name>
    <dbReference type="NCBI Taxonomy" id="44056"/>
    <lineage>
        <taxon>Eukaryota</taxon>
        <taxon>Sar</taxon>
        <taxon>Stramenopiles</taxon>
        <taxon>Ochrophyta</taxon>
        <taxon>Pelagophyceae</taxon>
        <taxon>Pelagomonadales</taxon>
        <taxon>Pelagomonadaceae</taxon>
        <taxon>Aureococcus</taxon>
    </lineage>
</organism>
<dbReference type="PROSITE" id="PS51002">
    <property type="entry name" value="CYTB_NTER"/>
    <property type="match status" value="1"/>
</dbReference>
<dbReference type="NCBIfam" id="NF002990">
    <property type="entry name" value="PRK03735.1"/>
    <property type="match status" value="1"/>
</dbReference>
<dbReference type="PANTHER" id="PTHR19271">
    <property type="entry name" value="CYTOCHROME B"/>
    <property type="match status" value="1"/>
</dbReference>
<reference evidence="1 2" key="1">
    <citation type="submission" date="2024-03" db="EMBL/GenBank/DDBJ databases">
        <title>Aureococcus anophagefferens CCMP1851 and Kratosvirus quantuckense: Draft genome of a second virus-susceptible host strain in the model system.</title>
        <authorList>
            <person name="Chase E."/>
            <person name="Truchon A.R."/>
            <person name="Schepens W."/>
            <person name="Wilhelm S.W."/>
        </authorList>
    </citation>
    <scope>NUCLEOTIDE SEQUENCE [LARGE SCALE GENOMIC DNA]</scope>
    <source>
        <strain evidence="1 2">CCMP1851</strain>
    </source>
</reference>
<dbReference type="GO" id="GO:0016491">
    <property type="term" value="F:oxidoreductase activity"/>
    <property type="evidence" value="ECO:0007669"/>
    <property type="project" value="InterPro"/>
</dbReference>
<dbReference type="GO" id="GO:0009055">
    <property type="term" value="F:electron transfer activity"/>
    <property type="evidence" value="ECO:0007669"/>
    <property type="project" value="InterPro"/>
</dbReference>
<dbReference type="SUPFAM" id="SSF81342">
    <property type="entry name" value="Transmembrane di-heme cytochromes"/>
    <property type="match status" value="1"/>
</dbReference>
<geneLocation type="chloroplast" evidence="1"/>
<dbReference type="Gene3D" id="1.20.810.10">
    <property type="entry name" value="Cytochrome Bc1 Complex, Chain C"/>
    <property type="match status" value="1"/>
</dbReference>
<dbReference type="Pfam" id="PF00033">
    <property type="entry name" value="Cytochrome_B"/>
    <property type="match status" value="1"/>
</dbReference>
<comment type="caution">
    <text evidence="1">The sequence shown here is derived from an EMBL/GenBank/DDBJ whole genome shotgun (WGS) entry which is preliminary data.</text>
</comment>
<dbReference type="PANTHER" id="PTHR19271:SF16">
    <property type="entry name" value="CYTOCHROME B"/>
    <property type="match status" value="1"/>
</dbReference>
<keyword evidence="2" id="KW-1185">Reference proteome</keyword>
<dbReference type="InterPro" id="IPR027387">
    <property type="entry name" value="Cytb/b6-like_sf"/>
</dbReference>
<gene>
    <name evidence="1" type="ORF">SO694_cp00080</name>
</gene>
<protein>
    <submittedName>
        <fullName evidence="1">Cytochrome b6</fullName>
    </submittedName>
</protein>
<sequence>MSKVYDWFEERLEIQSIADDITSKYVPPHVNIFYCFGGIVLTCFLVQVATGFAMTFYYRPTVSDAFASVEYIMTEVNFGWLIRSIHRWSASMMVLMLILHVFRVYLTGGFKKPRELTWVTGCLLGVVTASFGVTGYSLPWDQVGFWACKIVTGVPDSIPVVGPLIVGLLRGGVSVGQSTLTRFYSAHTFVLPVAAAALMLTHFLMIRQQGISGPL</sequence>
<keyword evidence="1" id="KW-0934">Plastid</keyword>
<dbReference type="InterPro" id="IPR005797">
    <property type="entry name" value="Cyt_b/b6_N"/>
</dbReference>
<dbReference type="HAMAP" id="MF_00633">
    <property type="entry name" value="Cytb6_f_cytb6"/>
    <property type="match status" value="1"/>
</dbReference>
<dbReference type="EMBL" id="JBBJCI010000100">
    <property type="protein sequence ID" value="KAK7248412.1"/>
    <property type="molecule type" value="Genomic_DNA"/>
</dbReference>
<dbReference type="CDD" id="cd00284">
    <property type="entry name" value="Cytochrome_b_N"/>
    <property type="match status" value="1"/>
</dbReference>
<dbReference type="InterPro" id="IPR048259">
    <property type="entry name" value="Cytochrome_b_N_euk/bac"/>
</dbReference>
<dbReference type="GO" id="GO:0009535">
    <property type="term" value="C:chloroplast thylakoid membrane"/>
    <property type="evidence" value="ECO:0007669"/>
    <property type="project" value="UniProtKB-SubCell"/>
</dbReference>
<dbReference type="InterPro" id="IPR023530">
    <property type="entry name" value="Cyt_B6_PetB"/>
</dbReference>
<name>A0ABR1G515_AURAN</name>
<proteinExistence type="inferred from homology"/>
<dbReference type="PIRSF" id="PIRSF000032">
    <property type="entry name" value="Cytochrome_b6"/>
    <property type="match status" value="1"/>
</dbReference>
<dbReference type="GO" id="GO:0022904">
    <property type="term" value="P:respiratory electron transport chain"/>
    <property type="evidence" value="ECO:0007669"/>
    <property type="project" value="InterPro"/>
</dbReference>
<keyword evidence="1" id="KW-0150">Chloroplast</keyword>
<accession>A0ABR1G515</accession>
<evidence type="ECO:0000313" key="1">
    <source>
        <dbReference type="EMBL" id="KAK7248412.1"/>
    </source>
</evidence>
<evidence type="ECO:0000313" key="2">
    <source>
        <dbReference type="Proteomes" id="UP001363151"/>
    </source>
</evidence>
<dbReference type="Proteomes" id="UP001363151">
    <property type="component" value="Unassembled WGS sequence"/>
</dbReference>